<evidence type="ECO:0000313" key="2">
    <source>
        <dbReference type="Proteomes" id="UP000256429"/>
    </source>
</evidence>
<dbReference type="PANTHER" id="PTHR30469">
    <property type="entry name" value="MULTIDRUG RESISTANCE PROTEIN MDTA"/>
    <property type="match status" value="1"/>
</dbReference>
<dbReference type="Gene3D" id="2.40.50.100">
    <property type="match status" value="1"/>
</dbReference>
<dbReference type="SUPFAM" id="SSF111369">
    <property type="entry name" value="HlyD-like secretion proteins"/>
    <property type="match status" value="1"/>
</dbReference>
<proteinExistence type="predicted"/>
<dbReference type="GO" id="GO:0015562">
    <property type="term" value="F:efflux transmembrane transporter activity"/>
    <property type="evidence" value="ECO:0007669"/>
    <property type="project" value="TreeGrafter"/>
</dbReference>
<gene>
    <name evidence="1" type="ORF">BX611_1478</name>
</gene>
<dbReference type="RefSeq" id="WP_115879661.1">
    <property type="nucleotide sequence ID" value="NZ_QTTQ01000010.1"/>
</dbReference>
<comment type="caution">
    <text evidence="1">The sequence shown here is derived from an EMBL/GenBank/DDBJ whole genome shotgun (WGS) entry which is preliminary data.</text>
</comment>
<reference evidence="1 2" key="1">
    <citation type="submission" date="2018-08" db="EMBL/GenBank/DDBJ databases">
        <title>Genomic Encyclopedia of Type Strains, Phase III (KMG-III): the genomes of soil and plant-associated and newly described type strains.</title>
        <authorList>
            <person name="Whitman W."/>
        </authorList>
    </citation>
    <scope>NUCLEOTIDE SEQUENCE [LARGE SCALE GENOMIC DNA]</scope>
    <source>
        <strain evidence="1 2">325-5</strain>
    </source>
</reference>
<keyword evidence="2" id="KW-1185">Reference proteome</keyword>
<accession>A0A3D9RZ69</accession>
<dbReference type="Gene3D" id="2.40.420.20">
    <property type="match status" value="1"/>
</dbReference>
<organism evidence="1 2">
    <name type="scientific">Lutibacter oceani</name>
    <dbReference type="NCBI Taxonomy" id="1853311"/>
    <lineage>
        <taxon>Bacteria</taxon>
        <taxon>Pseudomonadati</taxon>
        <taxon>Bacteroidota</taxon>
        <taxon>Flavobacteriia</taxon>
        <taxon>Flavobacteriales</taxon>
        <taxon>Flavobacteriaceae</taxon>
        <taxon>Lutibacter</taxon>
    </lineage>
</organism>
<dbReference type="Proteomes" id="UP000256429">
    <property type="component" value="Unassembled WGS sequence"/>
</dbReference>
<protein>
    <submittedName>
        <fullName evidence="1">HlyD family secretion protein</fullName>
    </submittedName>
</protein>
<evidence type="ECO:0000313" key="1">
    <source>
        <dbReference type="EMBL" id="REE81935.1"/>
    </source>
</evidence>
<dbReference type="EMBL" id="QTTQ01000010">
    <property type="protein sequence ID" value="REE81935.1"/>
    <property type="molecule type" value="Genomic_DNA"/>
</dbReference>
<dbReference type="Gene3D" id="1.10.287.470">
    <property type="entry name" value="Helix hairpin bin"/>
    <property type="match status" value="1"/>
</dbReference>
<dbReference type="OrthoDB" id="1114717at2"/>
<dbReference type="GO" id="GO:1990281">
    <property type="term" value="C:efflux pump complex"/>
    <property type="evidence" value="ECO:0007669"/>
    <property type="project" value="TreeGrafter"/>
</dbReference>
<dbReference type="Gene3D" id="2.40.30.170">
    <property type="match status" value="1"/>
</dbReference>
<name>A0A3D9RZ69_9FLAO</name>
<dbReference type="AlphaFoldDB" id="A0A3D9RZ69"/>
<sequence length="373" mass="42002">MRKIIIIVISVILLIGSIFLAKYLIDNKQKPKPVFDKIVKTVFTETVTNKSVPIVITTNGNLEAKNKIELYSEVQGVLVATSKEFKPGTTYNKGETLVKINSSEFYANLQAQKSNLFNALTSIMPDIRLDYPNEYDKWQYYLQNFDISKPIQKLPETNSEKEKFFISGRGILTTFYNVKNLEVKLDKYTLKAPFTGILTESLVNTGTLIRVGQKLGEFINPSVYEVGVSIKSEFRDLLQVGKEVELYNLEKTKTWIGKVIRINGKVDTSTQTIQAFIQVSGNDLKEGQYLEVALNAKPENNAFEISRKLLIDNSKVYVVKDSVLDLVEITPIFENQNTVVIKGLNDGTQILSQPVPGAHTGMLVKVFKENKAQ</sequence>